<evidence type="ECO:0000313" key="1">
    <source>
        <dbReference type="EMBL" id="PNX69989.1"/>
    </source>
</evidence>
<dbReference type="EMBL" id="ASHM01110743">
    <property type="protein sequence ID" value="PNX69989.1"/>
    <property type="molecule type" value="Genomic_DNA"/>
</dbReference>
<protein>
    <submittedName>
        <fullName evidence="1">Uncharacterized protein</fullName>
    </submittedName>
</protein>
<proteinExistence type="predicted"/>
<accession>A0A2K3KUM9</accession>
<reference evidence="1 2" key="1">
    <citation type="journal article" date="2014" name="Am. J. Bot.">
        <title>Genome assembly and annotation for red clover (Trifolium pratense; Fabaceae).</title>
        <authorList>
            <person name="Istvanek J."/>
            <person name="Jaros M."/>
            <person name="Krenek A."/>
            <person name="Repkova J."/>
        </authorList>
    </citation>
    <scope>NUCLEOTIDE SEQUENCE [LARGE SCALE GENOMIC DNA]</scope>
    <source>
        <strain evidence="2">cv. Tatra</strain>
        <tissue evidence="1">Young leaves</tissue>
    </source>
</reference>
<gene>
    <name evidence="1" type="ORF">L195_g057021</name>
</gene>
<dbReference type="AlphaFoldDB" id="A0A2K3KUM9"/>
<organism evidence="1 2">
    <name type="scientific">Trifolium pratense</name>
    <name type="common">Red clover</name>
    <dbReference type="NCBI Taxonomy" id="57577"/>
    <lineage>
        <taxon>Eukaryota</taxon>
        <taxon>Viridiplantae</taxon>
        <taxon>Streptophyta</taxon>
        <taxon>Embryophyta</taxon>
        <taxon>Tracheophyta</taxon>
        <taxon>Spermatophyta</taxon>
        <taxon>Magnoliopsida</taxon>
        <taxon>eudicotyledons</taxon>
        <taxon>Gunneridae</taxon>
        <taxon>Pentapetalae</taxon>
        <taxon>rosids</taxon>
        <taxon>fabids</taxon>
        <taxon>Fabales</taxon>
        <taxon>Fabaceae</taxon>
        <taxon>Papilionoideae</taxon>
        <taxon>50 kb inversion clade</taxon>
        <taxon>NPAAA clade</taxon>
        <taxon>Hologalegina</taxon>
        <taxon>IRL clade</taxon>
        <taxon>Trifolieae</taxon>
        <taxon>Trifolium</taxon>
    </lineage>
</organism>
<name>A0A2K3KUM9_TRIPR</name>
<comment type="caution">
    <text evidence="1">The sequence shown here is derived from an EMBL/GenBank/DDBJ whole genome shotgun (WGS) entry which is preliminary data.</text>
</comment>
<dbReference type="Proteomes" id="UP000236291">
    <property type="component" value="Unassembled WGS sequence"/>
</dbReference>
<sequence length="75" mass="8300">MWLSCGTSGGPVSDMSLVGLVNKVEDILRLWWRKLSLREENDIVAPKECTYGALVCYVSIVAEEVKNLEDLQGGN</sequence>
<evidence type="ECO:0000313" key="2">
    <source>
        <dbReference type="Proteomes" id="UP000236291"/>
    </source>
</evidence>
<reference evidence="1 2" key="2">
    <citation type="journal article" date="2017" name="Front. Plant Sci.">
        <title>Gene Classification and Mining of Molecular Markers Useful in Red Clover (Trifolium pratense) Breeding.</title>
        <authorList>
            <person name="Istvanek J."/>
            <person name="Dluhosova J."/>
            <person name="Dluhos P."/>
            <person name="Patkova L."/>
            <person name="Nedelnik J."/>
            <person name="Repkova J."/>
        </authorList>
    </citation>
    <scope>NUCLEOTIDE SEQUENCE [LARGE SCALE GENOMIC DNA]</scope>
    <source>
        <strain evidence="2">cv. Tatra</strain>
        <tissue evidence="1">Young leaves</tissue>
    </source>
</reference>